<evidence type="ECO:0000259" key="2">
    <source>
        <dbReference type="Pfam" id="PF10988"/>
    </source>
</evidence>
<dbReference type="Proteomes" id="UP000823597">
    <property type="component" value="Unassembled WGS sequence"/>
</dbReference>
<dbReference type="PROSITE" id="PS51257">
    <property type="entry name" value="PROKAR_LIPOPROTEIN"/>
    <property type="match status" value="1"/>
</dbReference>
<feature type="domain" description="Putative auto-transporter adhesin head GIN" evidence="2">
    <location>
        <begin position="61"/>
        <end position="244"/>
    </location>
</feature>
<dbReference type="Gene3D" id="2.160.20.120">
    <property type="match status" value="1"/>
</dbReference>
<feature type="signal peptide" evidence="1">
    <location>
        <begin position="1"/>
        <end position="24"/>
    </location>
</feature>
<protein>
    <submittedName>
        <fullName evidence="3">DUF2807 domain-containing protein</fullName>
    </submittedName>
</protein>
<proteinExistence type="predicted"/>
<dbReference type="InterPro" id="IPR021255">
    <property type="entry name" value="DUF2807"/>
</dbReference>
<sequence>MIRNRFTIVLLMAFSLSLSLTSCGGISFRLDGDTVYTVDRGDTSYVTASDSSQTRILAIDDFDAVDVSHSFEIIFSPQVAEGTAELTAPVNLFDCIGSEVKDGCLKVRYIRNVKIGIDIDRPVLRLSSLETFKSLDVSGASRVVSEDTLRLADVEIDISGASGFDVDLTADRLFFDISGASGVTVGGTCRELGMDVSGASHVDMEALKAGYCDVECSGASKLSVWCEKEIALDCSGASKINVYGPGTITRQDVSGASAISKK</sequence>
<accession>A0A9D9I3U4</accession>
<dbReference type="AlphaFoldDB" id="A0A9D9I3U4"/>
<organism evidence="3 4">
    <name type="scientific">Candidatus Merdivivens pullistercoris</name>
    <dbReference type="NCBI Taxonomy" id="2840873"/>
    <lineage>
        <taxon>Bacteria</taxon>
        <taxon>Pseudomonadati</taxon>
        <taxon>Bacteroidota</taxon>
        <taxon>Bacteroidia</taxon>
        <taxon>Bacteroidales</taxon>
        <taxon>Muribaculaceae</taxon>
        <taxon>Muribaculaceae incertae sedis</taxon>
        <taxon>Candidatus Merdivivens</taxon>
    </lineage>
</organism>
<name>A0A9D9I3U4_9BACT</name>
<keyword evidence="1" id="KW-0732">Signal</keyword>
<comment type="caution">
    <text evidence="3">The sequence shown here is derived from an EMBL/GenBank/DDBJ whole genome shotgun (WGS) entry which is preliminary data.</text>
</comment>
<dbReference type="Pfam" id="PF10988">
    <property type="entry name" value="DUF2807"/>
    <property type="match status" value="1"/>
</dbReference>
<reference evidence="3" key="2">
    <citation type="journal article" date="2021" name="PeerJ">
        <title>Extensive microbial diversity within the chicken gut microbiome revealed by metagenomics and culture.</title>
        <authorList>
            <person name="Gilroy R."/>
            <person name="Ravi A."/>
            <person name="Getino M."/>
            <person name="Pursley I."/>
            <person name="Horton D.L."/>
            <person name="Alikhan N.F."/>
            <person name="Baker D."/>
            <person name="Gharbi K."/>
            <person name="Hall N."/>
            <person name="Watson M."/>
            <person name="Adriaenssens E.M."/>
            <person name="Foster-Nyarko E."/>
            <person name="Jarju S."/>
            <person name="Secka A."/>
            <person name="Antonio M."/>
            <person name="Oren A."/>
            <person name="Chaudhuri R.R."/>
            <person name="La Ragione R."/>
            <person name="Hildebrand F."/>
            <person name="Pallen M.J."/>
        </authorList>
    </citation>
    <scope>NUCLEOTIDE SEQUENCE</scope>
    <source>
        <strain evidence="3">10037</strain>
    </source>
</reference>
<evidence type="ECO:0000313" key="4">
    <source>
        <dbReference type="Proteomes" id="UP000823597"/>
    </source>
</evidence>
<evidence type="ECO:0000256" key="1">
    <source>
        <dbReference type="SAM" id="SignalP"/>
    </source>
</evidence>
<reference evidence="3" key="1">
    <citation type="submission" date="2020-10" db="EMBL/GenBank/DDBJ databases">
        <authorList>
            <person name="Gilroy R."/>
        </authorList>
    </citation>
    <scope>NUCLEOTIDE SEQUENCE</scope>
    <source>
        <strain evidence="3">10037</strain>
    </source>
</reference>
<evidence type="ECO:0000313" key="3">
    <source>
        <dbReference type="EMBL" id="MBO8465117.1"/>
    </source>
</evidence>
<gene>
    <name evidence="3" type="ORF">IAB93_03865</name>
</gene>
<feature type="chain" id="PRO_5039219123" evidence="1">
    <location>
        <begin position="25"/>
        <end position="262"/>
    </location>
</feature>
<dbReference type="EMBL" id="JADIME010000039">
    <property type="protein sequence ID" value="MBO8465117.1"/>
    <property type="molecule type" value="Genomic_DNA"/>
</dbReference>